<feature type="transmembrane region" description="Helical" evidence="5">
    <location>
        <begin position="383"/>
        <end position="416"/>
    </location>
</feature>
<feature type="transmembrane region" description="Helical" evidence="5">
    <location>
        <begin position="116"/>
        <end position="140"/>
    </location>
</feature>
<feature type="transmembrane region" description="Helical" evidence="5">
    <location>
        <begin position="160"/>
        <end position="179"/>
    </location>
</feature>
<evidence type="ECO:0000313" key="7">
    <source>
        <dbReference type="EMBL" id="MCC8397020.1"/>
    </source>
</evidence>
<evidence type="ECO:0000256" key="3">
    <source>
        <dbReference type="ARBA" id="ARBA00022989"/>
    </source>
</evidence>
<organism evidence="7 8">
    <name type="scientific">Paraburkholderia sejongensis</name>
    <dbReference type="NCBI Taxonomy" id="2886946"/>
    <lineage>
        <taxon>Bacteria</taxon>
        <taxon>Pseudomonadati</taxon>
        <taxon>Pseudomonadota</taxon>
        <taxon>Betaproteobacteria</taxon>
        <taxon>Burkholderiales</taxon>
        <taxon>Burkholderiaceae</taxon>
        <taxon>Paraburkholderia</taxon>
    </lineage>
</organism>
<keyword evidence="4 5" id="KW-0472">Membrane</keyword>
<feature type="transmembrane region" description="Helical" evidence="5">
    <location>
        <begin position="84"/>
        <end position="104"/>
    </location>
</feature>
<accession>A0ABS8K4W7</accession>
<feature type="transmembrane region" description="Helical" evidence="5">
    <location>
        <begin position="40"/>
        <end position="56"/>
    </location>
</feature>
<dbReference type="Pfam" id="PF00916">
    <property type="entry name" value="Sulfate_transp"/>
    <property type="match status" value="1"/>
</dbReference>
<feature type="transmembrane region" description="Helical" evidence="5">
    <location>
        <begin position="334"/>
        <end position="363"/>
    </location>
</feature>
<evidence type="ECO:0000256" key="4">
    <source>
        <dbReference type="ARBA" id="ARBA00023136"/>
    </source>
</evidence>
<evidence type="ECO:0000256" key="2">
    <source>
        <dbReference type="ARBA" id="ARBA00022692"/>
    </source>
</evidence>
<comment type="subcellular location">
    <subcellularLocation>
        <location evidence="1">Membrane</location>
        <topology evidence="1">Multi-pass membrane protein</topology>
    </subcellularLocation>
</comment>
<dbReference type="InterPro" id="IPR001902">
    <property type="entry name" value="SLC26A/SulP_fam"/>
</dbReference>
<feature type="domain" description="SLC26A/SulP transporter" evidence="6">
    <location>
        <begin position="12"/>
        <end position="384"/>
    </location>
</feature>
<feature type="transmembrane region" description="Helical" evidence="5">
    <location>
        <begin position="191"/>
        <end position="212"/>
    </location>
</feature>
<evidence type="ECO:0000259" key="6">
    <source>
        <dbReference type="Pfam" id="PF00916"/>
    </source>
</evidence>
<protein>
    <submittedName>
        <fullName evidence="7">SulP family inorganic anion transporter</fullName>
    </submittedName>
</protein>
<name>A0ABS8K4W7_9BURK</name>
<reference evidence="7 8" key="1">
    <citation type="submission" date="2021-11" db="EMBL/GenBank/DDBJ databases">
        <authorList>
            <person name="Oh E.-T."/>
            <person name="Kim S.-B."/>
        </authorList>
    </citation>
    <scope>NUCLEOTIDE SEQUENCE [LARGE SCALE GENOMIC DNA]</scope>
    <source>
        <strain evidence="7 8">MMS20-SJTR3</strain>
    </source>
</reference>
<proteinExistence type="predicted"/>
<keyword evidence="3 5" id="KW-1133">Transmembrane helix</keyword>
<keyword evidence="2 5" id="KW-0812">Transmembrane</keyword>
<evidence type="ECO:0000256" key="5">
    <source>
        <dbReference type="SAM" id="Phobius"/>
    </source>
</evidence>
<dbReference type="InterPro" id="IPR011547">
    <property type="entry name" value="SLC26A/SulP_dom"/>
</dbReference>
<dbReference type="RefSeq" id="WP_230513297.1">
    <property type="nucleotide sequence ID" value="NZ_JAJITD010000023.1"/>
</dbReference>
<dbReference type="Proteomes" id="UP001431019">
    <property type="component" value="Unassembled WGS sequence"/>
</dbReference>
<sequence>MSFKKYLTTLPQDGFAGVVVFLVALPLCLGIANASGVDPLAGLLAGIIGGLVVALLSGSQLSVSGPAAGLIVIVVTGMERVGGFQGLMVAVLLAGLLQVGFGMLKTGRFAGYVPASVTKGMLAAIGVLLVIKQLPVALGISDTPVNALPGGMIDTPLGQVSIVACVIAVVSVALIMVWDKPAIKRVRILRLIPSPLVVVALGIVTVLLLNSSAPQFAPPAGHRVMLPSLSSLGDLFAGFSLPRVEQLVSFDVWKLAVTLAIVASLETLLSLEALYQIDPAKRKVPADQELKAQGVGNMVAGIFGGLPITSVIVRSSVNVSAGGQTRMSAIVHGILLLASVFLLTGLINLIPLASLAAILIATGIKLAKPSLFVHVAREGKVSFVPFLFTLGGVLVFDLLIGICLGVICSLVFVLLINIRRPFTMVEHDDHMLLSFRKDALFAVAVGLKERLAHVPDNTKLVVDYRRAEFIDPEVKEVIDRFAVESTIRGVSVQYR</sequence>
<evidence type="ECO:0000313" key="8">
    <source>
        <dbReference type="Proteomes" id="UP001431019"/>
    </source>
</evidence>
<feature type="transmembrane region" description="Helical" evidence="5">
    <location>
        <begin position="295"/>
        <end position="313"/>
    </location>
</feature>
<dbReference type="PANTHER" id="PTHR11814">
    <property type="entry name" value="SULFATE TRANSPORTER"/>
    <property type="match status" value="1"/>
</dbReference>
<gene>
    <name evidence="7" type="ORF">LJ656_31060</name>
</gene>
<comment type="caution">
    <text evidence="7">The sequence shown here is derived from an EMBL/GenBank/DDBJ whole genome shotgun (WGS) entry which is preliminary data.</text>
</comment>
<evidence type="ECO:0000256" key="1">
    <source>
        <dbReference type="ARBA" id="ARBA00004141"/>
    </source>
</evidence>
<dbReference type="EMBL" id="JAJITD010000023">
    <property type="protein sequence ID" value="MCC8397020.1"/>
    <property type="molecule type" value="Genomic_DNA"/>
</dbReference>
<keyword evidence="8" id="KW-1185">Reference proteome</keyword>